<evidence type="ECO:0000256" key="4">
    <source>
        <dbReference type="SAM" id="Phobius"/>
    </source>
</evidence>
<keyword evidence="2" id="KW-0328">Glycosyltransferase</keyword>
<name>A0ABQ1LMR5_9BACT</name>
<keyword evidence="7" id="KW-1185">Reference proteome</keyword>
<keyword evidence="4" id="KW-1133">Transmembrane helix</keyword>
<evidence type="ECO:0000259" key="5">
    <source>
        <dbReference type="Pfam" id="PF00535"/>
    </source>
</evidence>
<accession>A0ABQ1LMR5</accession>
<evidence type="ECO:0000256" key="3">
    <source>
        <dbReference type="ARBA" id="ARBA00022679"/>
    </source>
</evidence>
<dbReference type="PANTHER" id="PTHR43179:SF12">
    <property type="entry name" value="GALACTOFURANOSYLTRANSFERASE GLFT2"/>
    <property type="match status" value="1"/>
</dbReference>
<dbReference type="Pfam" id="PF00535">
    <property type="entry name" value="Glycos_transf_2"/>
    <property type="match status" value="1"/>
</dbReference>
<dbReference type="SUPFAM" id="SSF53448">
    <property type="entry name" value="Nucleotide-diphospho-sugar transferases"/>
    <property type="match status" value="1"/>
</dbReference>
<keyword evidence="4" id="KW-0472">Membrane</keyword>
<dbReference type="Proteomes" id="UP000635885">
    <property type="component" value="Unassembled WGS sequence"/>
</dbReference>
<keyword evidence="3 6" id="KW-0808">Transferase</keyword>
<evidence type="ECO:0000313" key="6">
    <source>
        <dbReference type="EMBL" id="GGC26072.1"/>
    </source>
</evidence>
<dbReference type="CDD" id="cd04186">
    <property type="entry name" value="GT_2_like_c"/>
    <property type="match status" value="1"/>
</dbReference>
<reference evidence="7" key="1">
    <citation type="journal article" date="2019" name="Int. J. Syst. Evol. Microbiol.">
        <title>The Global Catalogue of Microorganisms (GCM) 10K type strain sequencing project: providing services to taxonomists for standard genome sequencing and annotation.</title>
        <authorList>
            <consortium name="The Broad Institute Genomics Platform"/>
            <consortium name="The Broad Institute Genome Sequencing Center for Infectious Disease"/>
            <person name="Wu L."/>
            <person name="Ma J."/>
        </authorList>
    </citation>
    <scope>NUCLEOTIDE SEQUENCE [LARGE SCALE GENOMIC DNA]</scope>
    <source>
        <strain evidence="7">CGMCC 1.12479</strain>
    </source>
</reference>
<feature type="domain" description="Glycosyltransferase 2-like" evidence="5">
    <location>
        <begin position="11"/>
        <end position="143"/>
    </location>
</feature>
<sequence length="314" mass="35763">MKNNSNPSVAIILVNWNGFEFTRACLVSLSRIDYLNHQIFVVDNGSTDDSVQKLKEGFQNITLLENKSNLGFTGGNNLGINAAIQANFDLVLLLNNDTEVEPDFLSNLVDFQQANPEYGIVQPLILFNQERDVIWSGGGKFQTWLGRSKTIADRDPLNQYSNEVHKDLDWATGCCMLVPAYIFKEVGLLNDAFFAYFEDVDFSLRVVEFGYKIGLEPKAVIYHEAGAASKKQSSEGQLSPTVFYLTARNQLFQLRLHTKFPHNLIAWPYQIFKFLIWITYFCLRLRIRKVKAVIFGLYDGLSKDPKSQELLPPR</sequence>
<proteinExistence type="inferred from homology"/>
<comment type="similarity">
    <text evidence="1">Belongs to the glycosyltransferase 2 family.</text>
</comment>
<dbReference type="GO" id="GO:0016740">
    <property type="term" value="F:transferase activity"/>
    <property type="evidence" value="ECO:0007669"/>
    <property type="project" value="UniProtKB-KW"/>
</dbReference>
<dbReference type="RefSeq" id="WP_188438613.1">
    <property type="nucleotide sequence ID" value="NZ_BMFD01000001.1"/>
</dbReference>
<dbReference type="InterPro" id="IPR001173">
    <property type="entry name" value="Glyco_trans_2-like"/>
</dbReference>
<evidence type="ECO:0000256" key="1">
    <source>
        <dbReference type="ARBA" id="ARBA00006739"/>
    </source>
</evidence>
<dbReference type="PANTHER" id="PTHR43179">
    <property type="entry name" value="RHAMNOSYLTRANSFERASE WBBL"/>
    <property type="match status" value="1"/>
</dbReference>
<evidence type="ECO:0000313" key="7">
    <source>
        <dbReference type="Proteomes" id="UP000635885"/>
    </source>
</evidence>
<feature type="transmembrane region" description="Helical" evidence="4">
    <location>
        <begin position="264"/>
        <end position="283"/>
    </location>
</feature>
<dbReference type="InterPro" id="IPR029044">
    <property type="entry name" value="Nucleotide-diphossugar_trans"/>
</dbReference>
<dbReference type="Gene3D" id="3.90.550.10">
    <property type="entry name" value="Spore Coat Polysaccharide Biosynthesis Protein SpsA, Chain A"/>
    <property type="match status" value="1"/>
</dbReference>
<comment type="caution">
    <text evidence="6">The sequence shown here is derived from an EMBL/GenBank/DDBJ whole genome shotgun (WGS) entry which is preliminary data.</text>
</comment>
<keyword evidence="4" id="KW-0812">Transmembrane</keyword>
<organism evidence="6 7">
    <name type="scientific">Belliella aquatica</name>
    <dbReference type="NCBI Taxonomy" id="1323734"/>
    <lineage>
        <taxon>Bacteria</taxon>
        <taxon>Pseudomonadati</taxon>
        <taxon>Bacteroidota</taxon>
        <taxon>Cytophagia</taxon>
        <taxon>Cytophagales</taxon>
        <taxon>Cyclobacteriaceae</taxon>
        <taxon>Belliella</taxon>
    </lineage>
</organism>
<dbReference type="EMBL" id="BMFD01000001">
    <property type="protein sequence ID" value="GGC26072.1"/>
    <property type="molecule type" value="Genomic_DNA"/>
</dbReference>
<gene>
    <name evidence="6" type="ORF">GCM10010993_01460</name>
</gene>
<protein>
    <submittedName>
        <fullName evidence="6">Glycosyl transferase</fullName>
    </submittedName>
</protein>
<evidence type="ECO:0000256" key="2">
    <source>
        <dbReference type="ARBA" id="ARBA00022676"/>
    </source>
</evidence>